<gene>
    <name evidence="1" type="ORF">DKM44_02200</name>
</gene>
<dbReference type="OrthoDB" id="9822101at2"/>
<protein>
    <submittedName>
        <fullName evidence="1">Uncharacterized protein</fullName>
    </submittedName>
</protein>
<dbReference type="KEGG" id="dez:DKM44_02200"/>
<dbReference type="EMBL" id="CP029494">
    <property type="protein sequence ID" value="AWN22191.1"/>
    <property type="molecule type" value="Genomic_DNA"/>
</dbReference>
<evidence type="ECO:0000313" key="1">
    <source>
        <dbReference type="EMBL" id="AWN22191.1"/>
    </source>
</evidence>
<accession>A0A2Z3JFD3</accession>
<proteinExistence type="predicted"/>
<dbReference type="RefSeq" id="WP_109825031.1">
    <property type="nucleotide sequence ID" value="NZ_CP029494.1"/>
</dbReference>
<evidence type="ECO:0000313" key="2">
    <source>
        <dbReference type="Proteomes" id="UP000245368"/>
    </source>
</evidence>
<name>A0A2Z3JFD3_9DEIO</name>
<dbReference type="AlphaFoldDB" id="A0A2Z3JFD3"/>
<organism evidence="1 2">
    <name type="scientific">Deinococcus irradiatisoli</name>
    <dbReference type="NCBI Taxonomy" id="2202254"/>
    <lineage>
        <taxon>Bacteria</taxon>
        <taxon>Thermotogati</taxon>
        <taxon>Deinococcota</taxon>
        <taxon>Deinococci</taxon>
        <taxon>Deinococcales</taxon>
        <taxon>Deinococcaceae</taxon>
        <taxon>Deinococcus</taxon>
    </lineage>
</organism>
<keyword evidence="2" id="KW-1185">Reference proteome</keyword>
<reference evidence="1 2" key="1">
    <citation type="submission" date="2018-05" db="EMBL/GenBank/DDBJ databases">
        <title>Complete Genome Sequence of Deinococcus sp. strain 17bor-2.</title>
        <authorList>
            <person name="Srinivasan S."/>
        </authorList>
    </citation>
    <scope>NUCLEOTIDE SEQUENCE [LARGE SCALE GENOMIC DNA]</scope>
    <source>
        <strain evidence="1 2">17bor-2</strain>
    </source>
</reference>
<dbReference type="Proteomes" id="UP000245368">
    <property type="component" value="Chromosome"/>
</dbReference>
<sequence length="190" mass="21227">MTSKPKRHYADKAAAKFLRGTTFSSPHEAIAAGARTEEQWSAFMKGEAARFWSENGKKARRKVKKRHPIQRKTRKKAENQTAILSIGAKKPSSDVLALEKRAQEWPRTGGIGRIGVELSARAAYALYLDFARHGVAGDFPRWLARHSGVNRETCRERFKAGCALALGVNPRWNQSGLLSELRERETKGAV</sequence>